<dbReference type="GO" id="GO:0006409">
    <property type="term" value="P:tRNA export from nucleus"/>
    <property type="evidence" value="ECO:0007669"/>
    <property type="project" value="TreeGrafter"/>
</dbReference>
<dbReference type="GO" id="GO:0003723">
    <property type="term" value="F:RNA binding"/>
    <property type="evidence" value="ECO:0007669"/>
    <property type="project" value="UniProtKB-KW"/>
</dbReference>
<dbReference type="InterPro" id="IPR035369">
    <property type="entry name" value="Nrap_D4"/>
</dbReference>
<dbReference type="PANTHER" id="PTHR17972">
    <property type="entry name" value="NUCLEOLAR RNA-ASSOCIATED PROTEIN"/>
    <property type="match status" value="1"/>
</dbReference>
<dbReference type="GO" id="GO:0032545">
    <property type="term" value="C:CURI complex"/>
    <property type="evidence" value="ECO:0007669"/>
    <property type="project" value="TreeGrafter"/>
</dbReference>
<evidence type="ECO:0000259" key="4">
    <source>
        <dbReference type="Pfam" id="PF17406"/>
    </source>
</evidence>
<dbReference type="GO" id="GO:0034456">
    <property type="term" value="C:UTP-C complex"/>
    <property type="evidence" value="ECO:0007669"/>
    <property type="project" value="TreeGrafter"/>
</dbReference>
<dbReference type="GO" id="GO:0032040">
    <property type="term" value="C:small-subunit processome"/>
    <property type="evidence" value="ECO:0007669"/>
    <property type="project" value="TreeGrafter"/>
</dbReference>
<proteinExistence type="inferred from homology"/>
<evidence type="ECO:0000313" key="6">
    <source>
        <dbReference type="EMBL" id="JAA78643.1"/>
    </source>
</evidence>
<feature type="compositionally biased region" description="Basic and acidic residues" evidence="2">
    <location>
        <begin position="368"/>
        <end position="381"/>
    </location>
</feature>
<dbReference type="AlphaFoldDB" id="S4NST8"/>
<dbReference type="GO" id="GO:0006364">
    <property type="term" value="P:rRNA processing"/>
    <property type="evidence" value="ECO:0007669"/>
    <property type="project" value="TreeGrafter"/>
</dbReference>
<keyword evidence="1" id="KW-0694">RNA-binding</keyword>
<evidence type="ECO:0000259" key="3">
    <source>
        <dbReference type="Pfam" id="PF17405"/>
    </source>
</evidence>
<protein>
    <recommendedName>
        <fullName evidence="1">Nucleolar protein 6</fullName>
    </recommendedName>
</protein>
<feature type="domain" description="Nrap protein" evidence="3">
    <location>
        <begin position="3"/>
        <end position="190"/>
    </location>
</feature>
<reference evidence="6" key="2">
    <citation type="submission" date="2013-05" db="EMBL/GenBank/DDBJ databases">
        <authorList>
            <person name="Carter J.-M."/>
            <person name="Baker S.C."/>
            <person name="Pink R."/>
            <person name="Carter D.R.F."/>
            <person name="Collins A."/>
            <person name="Tomlin J."/>
            <person name="Gibbs M."/>
            <person name="Breuker C.J."/>
        </authorList>
    </citation>
    <scope>NUCLEOTIDE SEQUENCE</scope>
    <source>
        <tissue evidence="6">Ovary</tissue>
    </source>
</reference>
<reference evidence="6" key="1">
    <citation type="journal article" date="2013" name="BMC Genomics">
        <title>Unscrambling butterfly oogenesis.</title>
        <authorList>
            <person name="Carter J.M."/>
            <person name="Baker S.C."/>
            <person name="Pink R."/>
            <person name="Carter D.R."/>
            <person name="Collins A."/>
            <person name="Tomlin J."/>
            <person name="Gibbs M."/>
            <person name="Breuker C.J."/>
        </authorList>
    </citation>
    <scope>NUCLEOTIDE SEQUENCE</scope>
    <source>
        <tissue evidence="6">Ovary</tissue>
    </source>
</reference>
<evidence type="ECO:0000256" key="1">
    <source>
        <dbReference type="RuleBase" id="RU364032"/>
    </source>
</evidence>
<sequence>MEESALSVLQAFDELRRDLRALSQLPLDISAVYGISPVFSYCEPFPALGLNLDRNPRRRAHASLIKELHNTRLPEYTPVNKAIVELSHSGKWPGDIEAFRCLKAAFHLQIAERLNKQFSLPAHAHDSHVDVLKNGLVFRLQVAHAKEVTLLRRDVQRGVVKFAESEDSVSLQCETVILPRLRGALHGLHQKQPAFGPTVCLLLRWLSCHLLGDHWPRSVAELLVAAVFTHHAPLRPPAQPVSALYRVLKLLGNTDWTSQMLLLDFNDDMSREDIAEVERKFNSREDQTPYLFIATAYDGDLPSVWSRRSPTKQVVLRTQQIAKATLAYLEKALLEDMEDNILPAFVPSLSGYDVLLRLQRGLVPHCSERLDSRPRRPRAEPPPEGAPPVIPVVEFHPVDRYLEELRSAYSEFALFFHDRYGGDVIAVLWKPDIQELKDFQILNAKALKQITVDGETKYKVNIEAIIEDFRIIGTGLVKEVTINSK</sequence>
<dbReference type="PANTHER" id="PTHR17972:SF0">
    <property type="entry name" value="NUCLEOLAR PROTEIN 6"/>
    <property type="match status" value="1"/>
</dbReference>
<evidence type="ECO:0000259" key="5">
    <source>
        <dbReference type="Pfam" id="PF17407"/>
    </source>
</evidence>
<dbReference type="Pfam" id="PF17406">
    <property type="entry name" value="Nrap_D5"/>
    <property type="match status" value="1"/>
</dbReference>
<name>S4NST8_9NEOP</name>
<organism evidence="6">
    <name type="scientific">Pararge aegeria</name>
    <name type="common">speckled wood butterfly</name>
    <dbReference type="NCBI Taxonomy" id="116150"/>
    <lineage>
        <taxon>Eukaryota</taxon>
        <taxon>Metazoa</taxon>
        <taxon>Ecdysozoa</taxon>
        <taxon>Arthropoda</taxon>
        <taxon>Hexapoda</taxon>
        <taxon>Insecta</taxon>
        <taxon>Pterygota</taxon>
        <taxon>Neoptera</taxon>
        <taxon>Endopterygota</taxon>
        <taxon>Lepidoptera</taxon>
        <taxon>Glossata</taxon>
        <taxon>Ditrysia</taxon>
        <taxon>Papilionoidea</taxon>
        <taxon>Nymphalidae</taxon>
        <taxon>Satyrinae</taxon>
        <taxon>Satyrini</taxon>
        <taxon>Parargina</taxon>
        <taxon>Pararge</taxon>
    </lineage>
</organism>
<dbReference type="EMBL" id="GAIX01013917">
    <property type="protein sequence ID" value="JAA78643.1"/>
    <property type="molecule type" value="Transcribed_RNA"/>
</dbReference>
<dbReference type="InterPro" id="IPR035371">
    <property type="entry name" value="Nrap_D6"/>
</dbReference>
<feature type="region of interest" description="Disordered" evidence="2">
    <location>
        <begin position="368"/>
        <end position="387"/>
    </location>
</feature>
<evidence type="ECO:0000256" key="2">
    <source>
        <dbReference type="SAM" id="MobiDB-lite"/>
    </source>
</evidence>
<dbReference type="Gene3D" id="3.30.70.3030">
    <property type="match status" value="1"/>
</dbReference>
<comment type="similarity">
    <text evidence="1">Belongs to the NRAP family.</text>
</comment>
<accession>S4NST8</accession>
<dbReference type="InterPro" id="IPR035370">
    <property type="entry name" value="Nrap_D5"/>
</dbReference>
<keyword evidence="1" id="KW-0539">Nucleus</keyword>
<dbReference type="Pfam" id="PF17407">
    <property type="entry name" value="Nrap_D6"/>
    <property type="match status" value="1"/>
</dbReference>
<dbReference type="Pfam" id="PF17405">
    <property type="entry name" value="Nrap_D4"/>
    <property type="match status" value="1"/>
</dbReference>
<feature type="domain" description="Nrap protein" evidence="4">
    <location>
        <begin position="193"/>
        <end position="336"/>
    </location>
</feature>
<feature type="domain" description="Nrap protein" evidence="5">
    <location>
        <begin position="349"/>
        <end position="480"/>
    </location>
</feature>
<comment type="subcellular location">
    <subcellularLocation>
        <location evidence="1">Nucleus</location>
        <location evidence="1">Nucleolus</location>
    </subcellularLocation>
</comment>
<dbReference type="InterPro" id="IPR005554">
    <property type="entry name" value="NOL6/Upt22"/>
</dbReference>